<sequence length="122" mass="13254">MAQEAFVVPLTILAALERGVLRYAARTELCIHVVGASYRETTGNGDLEELLHHLPRLHKLIICFVGPEIFNNSGEGIRSVTYVAGEATGGHTFTSSDPIRTSRALMWDSRTIPISSSGSTLE</sequence>
<evidence type="ECO:0000259" key="1">
    <source>
        <dbReference type="Pfam" id="PF20179"/>
    </source>
</evidence>
<dbReference type="InterPro" id="IPR046824">
    <property type="entry name" value="Mss51-like_C"/>
</dbReference>
<dbReference type="Pfam" id="PF20179">
    <property type="entry name" value="MSS51_C"/>
    <property type="match status" value="1"/>
</dbReference>
<evidence type="ECO:0000313" key="2">
    <source>
        <dbReference type="EMBL" id="KIY52483.1"/>
    </source>
</evidence>
<dbReference type="EMBL" id="KN881643">
    <property type="protein sequence ID" value="KIY52483.1"/>
    <property type="molecule type" value="Genomic_DNA"/>
</dbReference>
<dbReference type="Proteomes" id="UP000054144">
    <property type="component" value="Unassembled WGS sequence"/>
</dbReference>
<feature type="domain" description="Mitochondrial splicing suppressor 51-like C-terminal" evidence="1">
    <location>
        <begin position="9"/>
        <end position="74"/>
    </location>
</feature>
<name>A0A0D7ANY3_9AGAR</name>
<evidence type="ECO:0000313" key="3">
    <source>
        <dbReference type="Proteomes" id="UP000054144"/>
    </source>
</evidence>
<dbReference type="AlphaFoldDB" id="A0A0D7ANY3"/>
<accession>A0A0D7ANY3</accession>
<gene>
    <name evidence="2" type="ORF">FISHEDRAFT_69902</name>
</gene>
<organism evidence="2 3">
    <name type="scientific">Fistulina hepatica ATCC 64428</name>
    <dbReference type="NCBI Taxonomy" id="1128425"/>
    <lineage>
        <taxon>Eukaryota</taxon>
        <taxon>Fungi</taxon>
        <taxon>Dikarya</taxon>
        <taxon>Basidiomycota</taxon>
        <taxon>Agaricomycotina</taxon>
        <taxon>Agaricomycetes</taxon>
        <taxon>Agaricomycetidae</taxon>
        <taxon>Agaricales</taxon>
        <taxon>Fistulinaceae</taxon>
        <taxon>Fistulina</taxon>
    </lineage>
</organism>
<keyword evidence="3" id="KW-1185">Reference proteome</keyword>
<proteinExistence type="predicted"/>
<protein>
    <recommendedName>
        <fullName evidence="1">Mitochondrial splicing suppressor 51-like C-terminal domain-containing protein</fullName>
    </recommendedName>
</protein>
<reference evidence="2 3" key="1">
    <citation type="journal article" date="2015" name="Fungal Genet. Biol.">
        <title>Evolution of novel wood decay mechanisms in Agaricales revealed by the genome sequences of Fistulina hepatica and Cylindrobasidium torrendii.</title>
        <authorList>
            <person name="Floudas D."/>
            <person name="Held B.W."/>
            <person name="Riley R."/>
            <person name="Nagy L.G."/>
            <person name="Koehler G."/>
            <person name="Ransdell A.S."/>
            <person name="Younus H."/>
            <person name="Chow J."/>
            <person name="Chiniquy J."/>
            <person name="Lipzen A."/>
            <person name="Tritt A."/>
            <person name="Sun H."/>
            <person name="Haridas S."/>
            <person name="LaButti K."/>
            <person name="Ohm R.A."/>
            <person name="Kues U."/>
            <person name="Blanchette R.A."/>
            <person name="Grigoriev I.V."/>
            <person name="Minto R.E."/>
            <person name="Hibbett D.S."/>
        </authorList>
    </citation>
    <scope>NUCLEOTIDE SEQUENCE [LARGE SCALE GENOMIC DNA]</scope>
    <source>
        <strain evidence="2 3">ATCC 64428</strain>
    </source>
</reference>